<proteinExistence type="predicted"/>
<dbReference type="AlphaFoldDB" id="A0A6A6BT29"/>
<feature type="region of interest" description="Disordered" evidence="1">
    <location>
        <begin position="1"/>
        <end position="21"/>
    </location>
</feature>
<accession>A0A6A6BT29</accession>
<keyword evidence="3" id="KW-1185">Reference proteome</keyword>
<reference evidence="2" key="1">
    <citation type="journal article" date="2020" name="Stud. Mycol.">
        <title>101 Dothideomycetes genomes: a test case for predicting lifestyles and emergence of pathogens.</title>
        <authorList>
            <person name="Haridas S."/>
            <person name="Albert R."/>
            <person name="Binder M."/>
            <person name="Bloem J."/>
            <person name="Labutti K."/>
            <person name="Salamov A."/>
            <person name="Andreopoulos B."/>
            <person name="Baker S."/>
            <person name="Barry K."/>
            <person name="Bills G."/>
            <person name="Bluhm B."/>
            <person name="Cannon C."/>
            <person name="Castanera R."/>
            <person name="Culley D."/>
            <person name="Daum C."/>
            <person name="Ezra D."/>
            <person name="Gonzalez J."/>
            <person name="Henrissat B."/>
            <person name="Kuo A."/>
            <person name="Liang C."/>
            <person name="Lipzen A."/>
            <person name="Lutzoni F."/>
            <person name="Magnuson J."/>
            <person name="Mondo S."/>
            <person name="Nolan M."/>
            <person name="Ohm R."/>
            <person name="Pangilinan J."/>
            <person name="Park H.-J."/>
            <person name="Ramirez L."/>
            <person name="Alfaro M."/>
            <person name="Sun H."/>
            <person name="Tritt A."/>
            <person name="Yoshinaga Y."/>
            <person name="Zwiers L.-H."/>
            <person name="Turgeon B."/>
            <person name="Goodwin S."/>
            <person name="Spatafora J."/>
            <person name="Crous P."/>
            <person name="Grigoriev I."/>
        </authorList>
    </citation>
    <scope>NUCLEOTIDE SEQUENCE</scope>
    <source>
        <strain evidence="2">CBS 121167</strain>
    </source>
</reference>
<gene>
    <name evidence="2" type="ORF">K452DRAFT_4551</name>
</gene>
<dbReference type="EMBL" id="ML995474">
    <property type="protein sequence ID" value="KAF2147279.1"/>
    <property type="molecule type" value="Genomic_DNA"/>
</dbReference>
<sequence>MLKSGMASSSGTPNIDWGPHLGEAGGVEKGLETVRPDALRLGFFGEPLRLGPLGTMSLSSSSPALEGAGDMGGVAAKVSAVMRNNVSPELKFSSSSSSLLVGGGGLFLGVLRAELALSKAFSNGLVVGSSGILRRVSGWLYEEVVARKTYLKAVAVDS</sequence>
<evidence type="ECO:0000313" key="2">
    <source>
        <dbReference type="EMBL" id="KAF2147279.1"/>
    </source>
</evidence>
<organism evidence="2 3">
    <name type="scientific">Aplosporella prunicola CBS 121167</name>
    <dbReference type="NCBI Taxonomy" id="1176127"/>
    <lineage>
        <taxon>Eukaryota</taxon>
        <taxon>Fungi</taxon>
        <taxon>Dikarya</taxon>
        <taxon>Ascomycota</taxon>
        <taxon>Pezizomycotina</taxon>
        <taxon>Dothideomycetes</taxon>
        <taxon>Dothideomycetes incertae sedis</taxon>
        <taxon>Botryosphaeriales</taxon>
        <taxon>Aplosporellaceae</taxon>
        <taxon>Aplosporella</taxon>
    </lineage>
</organism>
<evidence type="ECO:0000256" key="1">
    <source>
        <dbReference type="SAM" id="MobiDB-lite"/>
    </source>
</evidence>
<name>A0A6A6BT29_9PEZI</name>
<dbReference type="GeneID" id="54304200"/>
<dbReference type="Proteomes" id="UP000799438">
    <property type="component" value="Unassembled WGS sequence"/>
</dbReference>
<evidence type="ECO:0000313" key="3">
    <source>
        <dbReference type="Proteomes" id="UP000799438"/>
    </source>
</evidence>
<feature type="compositionally biased region" description="Polar residues" evidence="1">
    <location>
        <begin position="1"/>
        <end position="13"/>
    </location>
</feature>
<protein>
    <submittedName>
        <fullName evidence="2">Uncharacterized protein</fullName>
    </submittedName>
</protein>
<dbReference type="RefSeq" id="XP_033402987.1">
    <property type="nucleotide sequence ID" value="XM_033546694.1"/>
</dbReference>